<proteinExistence type="predicted"/>
<dbReference type="Proteomes" id="UP000807469">
    <property type="component" value="Unassembled WGS sequence"/>
</dbReference>
<protein>
    <submittedName>
        <fullName evidence="1">Uncharacterized protein</fullName>
    </submittedName>
</protein>
<dbReference type="AlphaFoldDB" id="A0A9P5Z0S9"/>
<accession>A0A9P5Z0S9</accession>
<evidence type="ECO:0000313" key="2">
    <source>
        <dbReference type="Proteomes" id="UP000807469"/>
    </source>
</evidence>
<sequence>MHVILCREAAQRNGEAGNIEAPVLRTKSRRVHGKVKIAICASIYAYPQLNILS</sequence>
<comment type="caution">
    <text evidence="1">The sequence shown here is derived from an EMBL/GenBank/DDBJ whole genome shotgun (WGS) entry which is preliminary data.</text>
</comment>
<keyword evidence="2" id="KW-1185">Reference proteome</keyword>
<dbReference type="EMBL" id="MU155215">
    <property type="protein sequence ID" value="KAF9479322.1"/>
    <property type="molecule type" value="Genomic_DNA"/>
</dbReference>
<name>A0A9P5Z0S9_9AGAR</name>
<organism evidence="1 2">
    <name type="scientific">Pholiota conissans</name>
    <dbReference type="NCBI Taxonomy" id="109636"/>
    <lineage>
        <taxon>Eukaryota</taxon>
        <taxon>Fungi</taxon>
        <taxon>Dikarya</taxon>
        <taxon>Basidiomycota</taxon>
        <taxon>Agaricomycotina</taxon>
        <taxon>Agaricomycetes</taxon>
        <taxon>Agaricomycetidae</taxon>
        <taxon>Agaricales</taxon>
        <taxon>Agaricineae</taxon>
        <taxon>Strophariaceae</taxon>
        <taxon>Pholiota</taxon>
    </lineage>
</organism>
<evidence type="ECO:0000313" key="1">
    <source>
        <dbReference type="EMBL" id="KAF9479322.1"/>
    </source>
</evidence>
<reference evidence="1" key="1">
    <citation type="submission" date="2020-11" db="EMBL/GenBank/DDBJ databases">
        <authorList>
            <consortium name="DOE Joint Genome Institute"/>
            <person name="Ahrendt S."/>
            <person name="Riley R."/>
            <person name="Andreopoulos W."/>
            <person name="Labutti K."/>
            <person name="Pangilinan J."/>
            <person name="Ruiz-Duenas F.J."/>
            <person name="Barrasa J.M."/>
            <person name="Sanchez-Garcia M."/>
            <person name="Camarero S."/>
            <person name="Miyauchi S."/>
            <person name="Serrano A."/>
            <person name="Linde D."/>
            <person name="Babiker R."/>
            <person name="Drula E."/>
            <person name="Ayuso-Fernandez I."/>
            <person name="Pacheco R."/>
            <person name="Padilla G."/>
            <person name="Ferreira P."/>
            <person name="Barriuso J."/>
            <person name="Kellner H."/>
            <person name="Castanera R."/>
            <person name="Alfaro M."/>
            <person name="Ramirez L."/>
            <person name="Pisabarro A.G."/>
            <person name="Kuo A."/>
            <person name="Tritt A."/>
            <person name="Lipzen A."/>
            <person name="He G."/>
            <person name="Yan M."/>
            <person name="Ng V."/>
            <person name="Cullen D."/>
            <person name="Martin F."/>
            <person name="Rosso M.-N."/>
            <person name="Henrissat B."/>
            <person name="Hibbett D."/>
            <person name="Martinez A.T."/>
            <person name="Grigoriev I.V."/>
        </authorList>
    </citation>
    <scope>NUCLEOTIDE SEQUENCE</scope>
    <source>
        <strain evidence="1">CIRM-BRFM 674</strain>
    </source>
</reference>
<gene>
    <name evidence="1" type="ORF">BDN70DRAFT_878896</name>
</gene>